<evidence type="ECO:0008006" key="14">
    <source>
        <dbReference type="Google" id="ProtNLM"/>
    </source>
</evidence>
<keyword evidence="6" id="KW-1015">Disulfide bond</keyword>
<dbReference type="FunFam" id="1.10.510.10:FF:001019">
    <property type="entry name" value="G-type lectin S-receptor-like serine/threonine-protein kinase B120"/>
    <property type="match status" value="1"/>
</dbReference>
<dbReference type="InterPro" id="IPR008271">
    <property type="entry name" value="Ser/Thr_kinase_AS"/>
</dbReference>
<dbReference type="InterPro" id="IPR003609">
    <property type="entry name" value="Pan_app"/>
</dbReference>
<dbReference type="SMART" id="SM00108">
    <property type="entry name" value="B_lectin"/>
    <property type="match status" value="1"/>
</dbReference>
<dbReference type="PROSITE" id="PS50927">
    <property type="entry name" value="BULB_LECTIN"/>
    <property type="match status" value="1"/>
</dbReference>
<dbReference type="SUPFAM" id="SSF51110">
    <property type="entry name" value="alpha-D-mannose-specific plant lectins"/>
    <property type="match status" value="1"/>
</dbReference>
<dbReference type="CDD" id="cd00054">
    <property type="entry name" value="EGF_CA"/>
    <property type="match status" value="1"/>
</dbReference>
<evidence type="ECO:0000256" key="8">
    <source>
        <dbReference type="SAM" id="SignalP"/>
    </source>
</evidence>
<name>A0A4Y7J6T0_PAPSO</name>
<keyword evidence="5 7" id="KW-0067">ATP-binding</keyword>
<feature type="binding site" evidence="7">
    <location>
        <position position="460"/>
    </location>
    <ligand>
        <name>ATP</name>
        <dbReference type="ChEBI" id="CHEBI:30616"/>
    </ligand>
</feature>
<dbReference type="Gramene" id="RZC56843">
    <property type="protein sequence ID" value="RZC56843"/>
    <property type="gene ID" value="C5167_015704"/>
</dbReference>
<dbReference type="FunFam" id="3.30.200.20:FF:000924">
    <property type="entry name" value="Uncharacterized protein"/>
    <property type="match status" value="1"/>
</dbReference>
<dbReference type="Pfam" id="PF00954">
    <property type="entry name" value="S_locus_glycop"/>
    <property type="match status" value="1"/>
</dbReference>
<evidence type="ECO:0000259" key="10">
    <source>
        <dbReference type="PROSITE" id="PS50927"/>
    </source>
</evidence>
<dbReference type="PANTHER" id="PTHR32444">
    <property type="entry name" value="BULB-TYPE LECTIN DOMAIN-CONTAINING PROTEIN"/>
    <property type="match status" value="1"/>
</dbReference>
<dbReference type="OMA" id="WNEDNIS"/>
<evidence type="ECO:0000259" key="11">
    <source>
        <dbReference type="PROSITE" id="PS50948"/>
    </source>
</evidence>
<dbReference type="SMART" id="SM00220">
    <property type="entry name" value="S_TKc"/>
    <property type="match status" value="1"/>
</dbReference>
<sequence>MMMITTRTIVNRYLLFIFVHVSLLFVIFIHNCSAKDNSTTTSTQVITGSQTLISSGQIFKLGFFNPSNSTNRYVGIWYNKFPVQTNVWVANKNNPIKDTSGTLGIADEGNLVISNGRGVVLWTTNISNTANANNTVVELLDTGNLVLSLINDRTRFLWQSFDHPTDTLLPLMQIGASTRQELASWKDESDPSQGIFSAGLEPADGIPQLVLWSNGSKDRHRRSGPWNNIVFIGIPGMTNGYNDGFYLTKDDQDGSMYMSFNYADKTTIRRFVIDHRGVLLGLNWFEGSNEWTQLWSSSQENECEVYGKCGPFGRCNPLNSPICSCLPGFKPMSDIEWNKGNWSGGCVRNTPLRCQNNLNDGFLKLGSVKVPDFASSFWLGSLTIEDCNRTCLRNCSCIAYLYDSGIGCMTWAVKDLVDIQVFDETSPSSFRSCRTNMLGQGGFGQVYKAKLLDGQEIAVKRLSKGSIQGLEEFKNEVLVISKVQHRNLVRLLCCCLEGDEKMLVYEYMPNKSLDAFLFDATKGALLDWKKRFQIIEGISRGILYLHRDSRLRVIHRDLKVSNILLDEDLNPKISDFGMARIFGADICPLSISWKGDFQKSRMFLVSAYCYWRLSVEDRPRVFTIPSSH</sequence>
<evidence type="ECO:0000256" key="6">
    <source>
        <dbReference type="ARBA" id="ARBA00023157"/>
    </source>
</evidence>
<reference evidence="12 13" key="1">
    <citation type="journal article" date="2018" name="Science">
        <title>The opium poppy genome and morphinan production.</title>
        <authorList>
            <person name="Guo L."/>
            <person name="Winzer T."/>
            <person name="Yang X."/>
            <person name="Li Y."/>
            <person name="Ning Z."/>
            <person name="He Z."/>
            <person name="Teodor R."/>
            <person name="Lu Y."/>
            <person name="Bowser T.A."/>
            <person name="Graham I.A."/>
            <person name="Ye K."/>
        </authorList>
    </citation>
    <scope>NUCLEOTIDE SEQUENCE [LARGE SCALE GENOMIC DNA]</scope>
    <source>
        <strain evidence="13">cv. HN1</strain>
        <tissue evidence="12">Leaves</tissue>
    </source>
</reference>
<dbReference type="PROSITE" id="PS50948">
    <property type="entry name" value="PAN"/>
    <property type="match status" value="1"/>
</dbReference>
<evidence type="ECO:0000256" key="5">
    <source>
        <dbReference type="ARBA" id="ARBA00022840"/>
    </source>
</evidence>
<dbReference type="PROSITE" id="PS50011">
    <property type="entry name" value="PROTEIN_KINASE_DOM"/>
    <property type="match status" value="1"/>
</dbReference>
<dbReference type="PROSITE" id="PS00107">
    <property type="entry name" value="PROTEIN_KINASE_ATP"/>
    <property type="match status" value="1"/>
</dbReference>
<evidence type="ECO:0000256" key="7">
    <source>
        <dbReference type="PROSITE-ProRule" id="PRU10141"/>
    </source>
</evidence>
<dbReference type="InterPro" id="IPR000719">
    <property type="entry name" value="Prot_kinase_dom"/>
</dbReference>
<evidence type="ECO:0000259" key="9">
    <source>
        <dbReference type="PROSITE" id="PS50011"/>
    </source>
</evidence>
<dbReference type="FunFam" id="2.90.10.10:FF:000001">
    <property type="entry name" value="G-type lectin S-receptor-like serine/threonine-protein kinase"/>
    <property type="match status" value="1"/>
</dbReference>
<feature type="domain" description="Protein kinase" evidence="9">
    <location>
        <begin position="432"/>
        <end position="628"/>
    </location>
</feature>
<dbReference type="PROSITE" id="PS00108">
    <property type="entry name" value="PROTEIN_KINASE_ST"/>
    <property type="match status" value="1"/>
</dbReference>
<dbReference type="Gene3D" id="2.90.10.10">
    <property type="entry name" value="Bulb-type lectin domain"/>
    <property type="match status" value="1"/>
</dbReference>
<dbReference type="Pfam" id="PF00069">
    <property type="entry name" value="Pkinase"/>
    <property type="match status" value="1"/>
</dbReference>
<organism evidence="12 13">
    <name type="scientific">Papaver somniferum</name>
    <name type="common">Opium poppy</name>
    <dbReference type="NCBI Taxonomy" id="3469"/>
    <lineage>
        <taxon>Eukaryota</taxon>
        <taxon>Viridiplantae</taxon>
        <taxon>Streptophyta</taxon>
        <taxon>Embryophyta</taxon>
        <taxon>Tracheophyta</taxon>
        <taxon>Spermatophyta</taxon>
        <taxon>Magnoliopsida</taxon>
        <taxon>Ranunculales</taxon>
        <taxon>Papaveraceae</taxon>
        <taxon>Papaveroideae</taxon>
        <taxon>Papaver</taxon>
    </lineage>
</organism>
<gene>
    <name evidence="12" type="ORF">C5167_015704</name>
</gene>
<dbReference type="SMART" id="SM00473">
    <property type="entry name" value="PAN_AP"/>
    <property type="match status" value="1"/>
</dbReference>
<dbReference type="CDD" id="cd00028">
    <property type="entry name" value="B_lectin"/>
    <property type="match status" value="1"/>
</dbReference>
<proteinExistence type="predicted"/>
<keyword evidence="1" id="KW-0808">Transferase</keyword>
<dbReference type="EMBL" id="CM010717">
    <property type="protein sequence ID" value="RZC56843.1"/>
    <property type="molecule type" value="Genomic_DNA"/>
</dbReference>
<dbReference type="Gene3D" id="1.10.510.10">
    <property type="entry name" value="Transferase(Phosphotransferase) domain 1"/>
    <property type="match status" value="1"/>
</dbReference>
<keyword evidence="2 8" id="KW-0732">Signal</keyword>
<dbReference type="CDD" id="cd01098">
    <property type="entry name" value="PAN_AP_plant"/>
    <property type="match status" value="1"/>
</dbReference>
<dbReference type="InterPro" id="IPR001480">
    <property type="entry name" value="Bulb-type_lectin_dom"/>
</dbReference>
<dbReference type="SUPFAM" id="SSF56112">
    <property type="entry name" value="Protein kinase-like (PK-like)"/>
    <property type="match status" value="1"/>
</dbReference>
<dbReference type="InterPro" id="IPR011009">
    <property type="entry name" value="Kinase-like_dom_sf"/>
</dbReference>
<keyword evidence="3 7" id="KW-0547">Nucleotide-binding</keyword>
<evidence type="ECO:0000313" key="12">
    <source>
        <dbReference type="EMBL" id="RZC56843.1"/>
    </source>
</evidence>
<dbReference type="PANTHER" id="PTHR32444:SF198">
    <property type="entry name" value="BULB-TYPE LECTIN DOMAIN-CONTAINING PROTEIN"/>
    <property type="match status" value="1"/>
</dbReference>
<evidence type="ECO:0000256" key="1">
    <source>
        <dbReference type="ARBA" id="ARBA00022679"/>
    </source>
</evidence>
<feature type="chain" id="PRO_5021328296" description="Non-specific serine/threonine protein kinase" evidence="8">
    <location>
        <begin position="35"/>
        <end position="628"/>
    </location>
</feature>
<feature type="domain" description="Bulb-type lectin" evidence="10">
    <location>
        <begin position="37"/>
        <end position="160"/>
    </location>
</feature>
<evidence type="ECO:0000313" key="13">
    <source>
        <dbReference type="Proteomes" id="UP000316621"/>
    </source>
</evidence>
<evidence type="ECO:0000256" key="3">
    <source>
        <dbReference type="ARBA" id="ARBA00022741"/>
    </source>
</evidence>
<dbReference type="Pfam" id="PF08276">
    <property type="entry name" value="PAN_2"/>
    <property type="match status" value="1"/>
</dbReference>
<dbReference type="AlphaFoldDB" id="A0A4Y7J6T0"/>
<dbReference type="Proteomes" id="UP000316621">
    <property type="component" value="Chromosome 3"/>
</dbReference>
<dbReference type="Pfam" id="PF01453">
    <property type="entry name" value="B_lectin"/>
    <property type="match status" value="1"/>
</dbReference>
<keyword evidence="4" id="KW-0418">Kinase</keyword>
<evidence type="ECO:0000256" key="4">
    <source>
        <dbReference type="ARBA" id="ARBA00022777"/>
    </source>
</evidence>
<dbReference type="InterPro" id="IPR017441">
    <property type="entry name" value="Protein_kinase_ATP_BS"/>
</dbReference>
<protein>
    <recommendedName>
        <fullName evidence="14">Non-specific serine/threonine protein kinase</fullName>
    </recommendedName>
</protein>
<dbReference type="InterPro" id="IPR000858">
    <property type="entry name" value="S_locus_glycoprot_dom"/>
</dbReference>
<evidence type="ECO:0000256" key="2">
    <source>
        <dbReference type="ARBA" id="ARBA00022729"/>
    </source>
</evidence>
<dbReference type="GO" id="GO:0004672">
    <property type="term" value="F:protein kinase activity"/>
    <property type="evidence" value="ECO:0007669"/>
    <property type="project" value="InterPro"/>
</dbReference>
<feature type="signal peptide" evidence="8">
    <location>
        <begin position="1"/>
        <end position="34"/>
    </location>
</feature>
<keyword evidence="13" id="KW-1185">Reference proteome</keyword>
<feature type="domain" description="Apple" evidence="11">
    <location>
        <begin position="354"/>
        <end position="426"/>
    </location>
</feature>
<dbReference type="GO" id="GO:0048544">
    <property type="term" value="P:recognition of pollen"/>
    <property type="evidence" value="ECO:0007669"/>
    <property type="project" value="InterPro"/>
</dbReference>
<dbReference type="GO" id="GO:0005524">
    <property type="term" value="F:ATP binding"/>
    <property type="evidence" value="ECO:0007669"/>
    <property type="project" value="UniProtKB-UniRule"/>
</dbReference>
<dbReference type="InterPro" id="IPR036426">
    <property type="entry name" value="Bulb-type_lectin_dom_sf"/>
</dbReference>
<dbReference type="Gene3D" id="3.30.200.20">
    <property type="entry name" value="Phosphorylase Kinase, domain 1"/>
    <property type="match status" value="1"/>
</dbReference>
<accession>A0A4Y7J6T0</accession>